<protein>
    <submittedName>
        <fullName evidence="3">Uncharacterized protein</fullName>
    </submittedName>
</protein>
<evidence type="ECO:0000313" key="2">
    <source>
        <dbReference type="Proteomes" id="UP000887569"/>
    </source>
</evidence>
<accession>A0A915B4V6</accession>
<organism evidence="2 3">
    <name type="scientific">Parascaris univalens</name>
    <name type="common">Nematode worm</name>
    <dbReference type="NCBI Taxonomy" id="6257"/>
    <lineage>
        <taxon>Eukaryota</taxon>
        <taxon>Metazoa</taxon>
        <taxon>Ecdysozoa</taxon>
        <taxon>Nematoda</taxon>
        <taxon>Chromadorea</taxon>
        <taxon>Rhabditida</taxon>
        <taxon>Spirurina</taxon>
        <taxon>Ascaridomorpha</taxon>
        <taxon>Ascaridoidea</taxon>
        <taxon>Ascarididae</taxon>
        <taxon>Parascaris</taxon>
    </lineage>
</organism>
<evidence type="ECO:0000256" key="1">
    <source>
        <dbReference type="SAM" id="SignalP"/>
    </source>
</evidence>
<dbReference type="AlphaFoldDB" id="A0A915B4V6"/>
<keyword evidence="2" id="KW-1185">Reference proteome</keyword>
<sequence length="279" mass="31377">MTSMFLIGLVVNAVLISSNEDRQNIEERRAERAAVGEEEEAMNLLSGRKEEPEASLRCPLDGTWFTATTNSTCCIYALGICGRKYFKELIVNDADFKSKTCDEIELADLNLSAMHPCDDRNLTVRAYGGGLMRYKNCRGECEGTGRMQVFFMCCRICNQPRDADSRKLLTQLKLLYFSQSDFSLRSVILTEQKKGTLVKEIRTMSSIIAEKLNEPQTRRVCLRGDGRTVGVVSCTLRLHVRMTNWSSLCLSAGSVHPIELNLFRIVRIPSSGKCFEFPG</sequence>
<keyword evidence="1" id="KW-0732">Signal</keyword>
<feature type="signal peptide" evidence="1">
    <location>
        <begin position="1"/>
        <end position="18"/>
    </location>
</feature>
<feature type="chain" id="PRO_5036792309" evidence="1">
    <location>
        <begin position="19"/>
        <end position="279"/>
    </location>
</feature>
<name>A0A915B4V6_PARUN</name>
<reference evidence="3" key="1">
    <citation type="submission" date="2022-11" db="UniProtKB">
        <authorList>
            <consortium name="WormBaseParasite"/>
        </authorList>
    </citation>
    <scope>IDENTIFICATION</scope>
</reference>
<evidence type="ECO:0000313" key="3">
    <source>
        <dbReference type="WBParaSite" id="PgR024_g028_t03"/>
    </source>
</evidence>
<dbReference type="Proteomes" id="UP000887569">
    <property type="component" value="Unplaced"/>
</dbReference>
<dbReference type="WBParaSite" id="PgR024_g028_t03">
    <property type="protein sequence ID" value="PgR024_g028_t03"/>
    <property type="gene ID" value="PgR024_g028"/>
</dbReference>
<proteinExistence type="predicted"/>